<dbReference type="AlphaFoldDB" id="A0AAN1JHH3"/>
<keyword evidence="3" id="KW-0997">Cell inner membrane</keyword>
<dbReference type="PROSITE" id="PS50893">
    <property type="entry name" value="ABC_TRANSPORTER_2"/>
    <property type="match status" value="1"/>
</dbReference>
<dbReference type="SMART" id="SM00382">
    <property type="entry name" value="AAA"/>
    <property type="match status" value="1"/>
</dbReference>
<reference evidence="7 10" key="2">
    <citation type="submission" date="2018-01" db="EMBL/GenBank/DDBJ databases">
        <title>Species boundaries and ecological features among Paraburkholderia terrae DSMZ17804T, P. hospita DSMZ17164T and P. caribensis DSMZ13236T.</title>
        <authorList>
            <person name="Pratama A.A."/>
        </authorList>
    </citation>
    <scope>NUCLEOTIDE SEQUENCE [LARGE SCALE GENOMIC DNA]</scope>
    <source>
        <strain evidence="7 10">DSM 17164</strain>
    </source>
</reference>
<dbReference type="InterPro" id="IPR003593">
    <property type="entry name" value="AAA+_ATPase"/>
</dbReference>
<dbReference type="FunFam" id="3.40.50.300:FF:000042">
    <property type="entry name" value="Maltose/maltodextrin ABC transporter, ATP-binding protein"/>
    <property type="match status" value="1"/>
</dbReference>
<dbReference type="GO" id="GO:0015423">
    <property type="term" value="F:ABC-type maltose transporter activity"/>
    <property type="evidence" value="ECO:0007669"/>
    <property type="project" value="TreeGrafter"/>
</dbReference>
<dbReference type="InterPro" id="IPR027417">
    <property type="entry name" value="P-loop_NTPase"/>
</dbReference>
<name>A0AAN1JHH3_9BURK</name>
<evidence type="ECO:0000313" key="10">
    <source>
        <dbReference type="Proteomes" id="UP000236649"/>
    </source>
</evidence>
<dbReference type="InterPro" id="IPR017871">
    <property type="entry name" value="ABC_transporter-like_CS"/>
</dbReference>
<keyword evidence="5 7" id="KW-0067">ATP-binding</keyword>
<keyword evidence="3" id="KW-0472">Membrane</keyword>
<dbReference type="GO" id="GO:1990060">
    <property type="term" value="C:maltose transport complex"/>
    <property type="evidence" value="ECO:0007669"/>
    <property type="project" value="TreeGrafter"/>
</dbReference>
<dbReference type="EMBL" id="CP026106">
    <property type="protein sequence ID" value="AUT72992.1"/>
    <property type="molecule type" value="Genomic_DNA"/>
</dbReference>
<keyword evidence="9" id="KW-1185">Reference proteome</keyword>
<keyword evidence="2" id="KW-1003">Cell membrane</keyword>
<sequence>MAAISLRNISKQFDGNAPVLRDVNLEIGHDEFCVFLGPSGCGKSTLLRIIAGLEDPSEGEISIGGRAVNSVPPAKRGVAMVFQSYALFPHMTVAENMSFGLKLAKVSASEVDRKVEEAARILQLQSLLDRKPAALSGGQRQRVAIGRAIVREPGVFLFDEPLSNLDATLRGQTRVEIARIHRRFNEASTVYVTHDQVEAMTLADKIVLLNVSRDAAEAGSIAQVGSPMDLYLRPNSRFVAGFIGSPQMNFLPSRVSSTDRSATTITLSKSQEQVRFENTHGRLGPGQSVTLGVRPEHISVDEGYADGRARSGGASLTRTVSLIERLGEQSYLHCSEPDGTTILVKVQGNTSVRPGESVKLTFDPASCHLFTDEGLAV</sequence>
<dbReference type="PANTHER" id="PTHR43875:SF3">
    <property type="entry name" value="MALTOSE_MALTODEXTRIN IMPORT ATP-BINDING PROTEIN MALK"/>
    <property type="match status" value="1"/>
</dbReference>
<dbReference type="Gene3D" id="2.40.50.140">
    <property type="entry name" value="Nucleic acid-binding proteins"/>
    <property type="match status" value="1"/>
</dbReference>
<dbReference type="GO" id="GO:0055052">
    <property type="term" value="C:ATP-binding cassette (ABC) transporter complex, substrate-binding subunit-containing"/>
    <property type="evidence" value="ECO:0007669"/>
    <property type="project" value="TreeGrafter"/>
</dbReference>
<dbReference type="Proteomes" id="UP000236649">
    <property type="component" value="Chromosome 2"/>
</dbReference>
<dbReference type="Gene3D" id="2.40.50.100">
    <property type="match status" value="1"/>
</dbReference>
<feature type="domain" description="ABC transporter" evidence="6">
    <location>
        <begin position="4"/>
        <end position="243"/>
    </location>
</feature>
<dbReference type="InterPro" id="IPR008995">
    <property type="entry name" value="Mo/tungstate-bd_C_term_dom"/>
</dbReference>
<dbReference type="PANTHER" id="PTHR43875">
    <property type="entry name" value="MALTODEXTRIN IMPORT ATP-BINDING PROTEIN MSMX"/>
    <property type="match status" value="1"/>
</dbReference>
<dbReference type="InterPro" id="IPR015855">
    <property type="entry name" value="ABC_transpr_MalK-like"/>
</dbReference>
<dbReference type="EMBL" id="AKAU01000302">
    <property type="protein sequence ID" value="EIM93659.1"/>
    <property type="molecule type" value="Genomic_DNA"/>
</dbReference>
<dbReference type="InterPro" id="IPR013611">
    <property type="entry name" value="Transp-assoc_OB_typ2"/>
</dbReference>
<evidence type="ECO:0000256" key="3">
    <source>
        <dbReference type="ARBA" id="ARBA00022519"/>
    </source>
</evidence>
<evidence type="ECO:0000256" key="4">
    <source>
        <dbReference type="ARBA" id="ARBA00022741"/>
    </source>
</evidence>
<keyword evidence="1" id="KW-0813">Transport</keyword>
<protein>
    <submittedName>
        <fullName evidence="7">ABC transporter ATP-binding protein</fullName>
    </submittedName>
    <submittedName>
        <fullName evidence="8">ABC transporter-like protein</fullName>
    </submittedName>
</protein>
<keyword evidence="4" id="KW-0547">Nucleotide-binding</keyword>
<organism evidence="7 10">
    <name type="scientific">Paraburkholderia hospita</name>
    <dbReference type="NCBI Taxonomy" id="169430"/>
    <lineage>
        <taxon>Bacteria</taxon>
        <taxon>Pseudomonadati</taxon>
        <taxon>Pseudomonadota</taxon>
        <taxon>Betaproteobacteria</taxon>
        <taxon>Burkholderiales</taxon>
        <taxon>Burkholderiaceae</taxon>
        <taxon>Paraburkholderia</taxon>
    </lineage>
</organism>
<dbReference type="GO" id="GO:0016887">
    <property type="term" value="F:ATP hydrolysis activity"/>
    <property type="evidence" value="ECO:0007669"/>
    <property type="project" value="InterPro"/>
</dbReference>
<accession>A0AAN1JHH3</accession>
<dbReference type="Pfam" id="PF08402">
    <property type="entry name" value="TOBE_2"/>
    <property type="match status" value="1"/>
</dbReference>
<dbReference type="InterPro" id="IPR003439">
    <property type="entry name" value="ABC_transporter-like_ATP-bd"/>
</dbReference>
<evidence type="ECO:0000259" key="6">
    <source>
        <dbReference type="PROSITE" id="PS50893"/>
    </source>
</evidence>
<dbReference type="Proteomes" id="UP000004980">
    <property type="component" value="Unassembled WGS sequence"/>
</dbReference>
<dbReference type="SUPFAM" id="SSF52540">
    <property type="entry name" value="P-loop containing nucleoside triphosphate hydrolases"/>
    <property type="match status" value="1"/>
</dbReference>
<evidence type="ECO:0000313" key="9">
    <source>
        <dbReference type="Proteomes" id="UP000004980"/>
    </source>
</evidence>
<dbReference type="Pfam" id="PF00005">
    <property type="entry name" value="ABC_tran"/>
    <property type="match status" value="1"/>
</dbReference>
<dbReference type="SUPFAM" id="SSF50331">
    <property type="entry name" value="MOP-like"/>
    <property type="match status" value="1"/>
</dbReference>
<dbReference type="InterPro" id="IPR047641">
    <property type="entry name" value="ABC_transpr_MalK/UgpC-like"/>
</dbReference>
<evidence type="ECO:0000313" key="7">
    <source>
        <dbReference type="EMBL" id="AUT72992.1"/>
    </source>
</evidence>
<dbReference type="RefSeq" id="WP_009771136.1">
    <property type="nucleotide sequence ID" value="NZ_AKAU01000302.1"/>
</dbReference>
<dbReference type="NCBIfam" id="NF008653">
    <property type="entry name" value="PRK11650.1"/>
    <property type="match status" value="1"/>
</dbReference>
<proteinExistence type="predicted"/>
<dbReference type="Gene3D" id="3.40.50.300">
    <property type="entry name" value="P-loop containing nucleotide triphosphate hydrolases"/>
    <property type="match status" value="1"/>
</dbReference>
<evidence type="ECO:0000256" key="1">
    <source>
        <dbReference type="ARBA" id="ARBA00022448"/>
    </source>
</evidence>
<gene>
    <name evidence="7" type="ORF">C2L64_20930</name>
    <name evidence="8" type="ORF">WQE_48683</name>
</gene>
<evidence type="ECO:0000256" key="2">
    <source>
        <dbReference type="ARBA" id="ARBA00022475"/>
    </source>
</evidence>
<reference evidence="8 9" key="1">
    <citation type="journal article" date="2012" name="J. Bacteriol.">
        <title>Draft Genome Sequence of the Soil Bacterium Burkholderia terrae Strain BS001, Which Interacts with Fungal Surface Structures.</title>
        <authorList>
            <person name="Nazir R."/>
            <person name="Hansen M.A."/>
            <person name="Sorensen S."/>
            <person name="van Elsas J.D."/>
        </authorList>
    </citation>
    <scope>NUCLEOTIDE SEQUENCE [LARGE SCALE GENOMIC DNA]</scope>
    <source>
        <strain evidence="8 9">BS001</strain>
    </source>
</reference>
<dbReference type="PROSITE" id="PS00211">
    <property type="entry name" value="ABC_TRANSPORTER_1"/>
    <property type="match status" value="1"/>
</dbReference>
<dbReference type="GeneID" id="55530783"/>
<evidence type="ECO:0000256" key="5">
    <source>
        <dbReference type="ARBA" id="ARBA00022840"/>
    </source>
</evidence>
<dbReference type="InterPro" id="IPR012340">
    <property type="entry name" value="NA-bd_OB-fold"/>
</dbReference>
<dbReference type="GO" id="GO:0005524">
    <property type="term" value="F:ATP binding"/>
    <property type="evidence" value="ECO:0007669"/>
    <property type="project" value="UniProtKB-KW"/>
</dbReference>
<dbReference type="KEGG" id="phs:C2L64_20930"/>
<evidence type="ECO:0000313" key="8">
    <source>
        <dbReference type="EMBL" id="EIM93659.1"/>
    </source>
</evidence>
<dbReference type="CDD" id="cd03301">
    <property type="entry name" value="ABC_MalK_N"/>
    <property type="match status" value="1"/>
</dbReference>